<dbReference type="PIRSF" id="PIRSF001604">
    <property type="entry name" value="LigA"/>
    <property type="match status" value="1"/>
</dbReference>
<dbReference type="FunFam" id="3.30.470.30:FF:000007">
    <property type="entry name" value="DNA ligase B"/>
    <property type="match status" value="1"/>
</dbReference>
<comment type="caution">
    <text evidence="9">The sequence shown here is derived from an EMBL/GenBank/DDBJ whole genome shotgun (WGS) entry which is preliminary data.</text>
</comment>
<evidence type="ECO:0000259" key="8">
    <source>
        <dbReference type="SMART" id="SM00532"/>
    </source>
</evidence>
<dbReference type="SMART" id="SM00532">
    <property type="entry name" value="LIGANc"/>
    <property type="match status" value="1"/>
</dbReference>
<dbReference type="PANTHER" id="PTHR47810">
    <property type="entry name" value="DNA LIGASE"/>
    <property type="match status" value="1"/>
</dbReference>
<dbReference type="SUPFAM" id="SSF56091">
    <property type="entry name" value="DNA ligase/mRNA capping enzyme, catalytic domain"/>
    <property type="match status" value="1"/>
</dbReference>
<dbReference type="InterPro" id="IPR013840">
    <property type="entry name" value="DNAligase_N"/>
</dbReference>
<comment type="catalytic activity">
    <reaction evidence="6 7">
        <text>NAD(+) + (deoxyribonucleotide)n-3'-hydroxyl + 5'-phospho-(deoxyribonucleotide)m = (deoxyribonucleotide)n+m + AMP + beta-nicotinamide D-nucleotide.</text>
        <dbReference type="EC" id="6.5.1.2"/>
    </reaction>
</comment>
<comment type="function">
    <text evidence="7">Catalyzes the formation of phosphodiester linkages between 5'-phosphoryl and 3'-hydroxyl groups in double-stranded DNA using NAD as a coenzyme and as the energy source for the reaction.</text>
</comment>
<dbReference type="GO" id="GO:0006260">
    <property type="term" value="P:DNA replication"/>
    <property type="evidence" value="ECO:0007669"/>
    <property type="project" value="UniProtKB-KW"/>
</dbReference>
<dbReference type="FunFam" id="2.40.50.140:FF:000139">
    <property type="entry name" value="DNA ligase B"/>
    <property type="match status" value="1"/>
</dbReference>
<dbReference type="Gene3D" id="3.30.470.30">
    <property type="entry name" value="DNA ligase/mRNA capping enzyme"/>
    <property type="match status" value="1"/>
</dbReference>
<feature type="active site" description="N6-AMP-lysine intermediate" evidence="7">
    <location>
        <position position="122"/>
    </location>
</feature>
<dbReference type="Pfam" id="PF03120">
    <property type="entry name" value="OB_DNA_ligase"/>
    <property type="match status" value="1"/>
</dbReference>
<dbReference type="EC" id="6.5.1.2" evidence="7"/>
<dbReference type="PANTHER" id="PTHR47810:SF1">
    <property type="entry name" value="DNA LIGASE B"/>
    <property type="match status" value="1"/>
</dbReference>
<feature type="domain" description="NAD-dependent DNA ligase N-terminal" evidence="8">
    <location>
        <begin position="27"/>
        <end position="423"/>
    </location>
</feature>
<dbReference type="InterPro" id="IPR020923">
    <property type="entry name" value="DNA_ligase_B"/>
</dbReference>
<evidence type="ECO:0000256" key="7">
    <source>
        <dbReference type="HAMAP-Rule" id="MF_01587"/>
    </source>
</evidence>
<keyword evidence="4 7" id="KW-0520">NAD</keyword>
<keyword evidence="1 7" id="KW-0436">Ligase</keyword>
<evidence type="ECO:0000256" key="3">
    <source>
        <dbReference type="ARBA" id="ARBA00022763"/>
    </source>
</evidence>
<dbReference type="InterPro" id="IPR004150">
    <property type="entry name" value="NAD_DNA_ligase_OB"/>
</dbReference>
<dbReference type="GO" id="GO:0006281">
    <property type="term" value="P:DNA repair"/>
    <property type="evidence" value="ECO:0007669"/>
    <property type="project" value="UniProtKB-KW"/>
</dbReference>
<dbReference type="SUPFAM" id="SSF47781">
    <property type="entry name" value="RuvA domain 2-like"/>
    <property type="match status" value="1"/>
</dbReference>
<dbReference type="AlphaFoldDB" id="A0AAP4D6Q1"/>
<dbReference type="Gene3D" id="1.10.150.20">
    <property type="entry name" value="5' to 3' exonuclease, C-terminal subdomain"/>
    <property type="match status" value="1"/>
</dbReference>
<dbReference type="InterPro" id="IPR001679">
    <property type="entry name" value="DNA_ligase"/>
</dbReference>
<dbReference type="Proteomes" id="UP001223214">
    <property type="component" value="Unassembled WGS sequence"/>
</dbReference>
<evidence type="ECO:0000256" key="1">
    <source>
        <dbReference type="ARBA" id="ARBA00022598"/>
    </source>
</evidence>
<proteinExistence type="inferred from homology"/>
<gene>
    <name evidence="7 9" type="primary">ligB</name>
    <name evidence="9" type="ORF">QQF32_14225</name>
</gene>
<dbReference type="InterPro" id="IPR012340">
    <property type="entry name" value="NA-bd_OB-fold"/>
</dbReference>
<dbReference type="RefSeq" id="WP_285151020.1">
    <property type="nucleotide sequence ID" value="NZ_JASSOM010000057.1"/>
</dbReference>
<dbReference type="SUPFAM" id="SSF50249">
    <property type="entry name" value="Nucleic acid-binding proteins"/>
    <property type="match status" value="1"/>
</dbReference>
<dbReference type="InterPro" id="IPR013839">
    <property type="entry name" value="DNAligase_adenylation"/>
</dbReference>
<dbReference type="Gene3D" id="2.40.50.140">
    <property type="entry name" value="Nucleic acid-binding proteins"/>
    <property type="match status" value="1"/>
</dbReference>
<dbReference type="NCBIfam" id="NF005987">
    <property type="entry name" value="PRK08097.1"/>
    <property type="match status" value="1"/>
</dbReference>
<keyword evidence="5 7" id="KW-0234">DNA repair</keyword>
<dbReference type="Pfam" id="PF01653">
    <property type="entry name" value="DNA_ligase_aden"/>
    <property type="match status" value="1"/>
</dbReference>
<evidence type="ECO:0000256" key="2">
    <source>
        <dbReference type="ARBA" id="ARBA00022705"/>
    </source>
</evidence>
<sequence length="556" mass="62111">MWKWAGVVLMLWNGYGMAVCPAWSHARAEKEIAELSAQVARWNQAYWQEGKSEVSDEVYDQLSGRLTQWRRCFSDEPLSDDVPSVSGTVKHPVAHTGVHKVEGKEELRQWMHAHQDLWVQPKVDGVAVTLVYRKGKLVQAISRGDGIKGEDWTARVQKIPSIPVVLQGPLSESVLQGELFLRSEGHIQQQMGGMNARAKVAGMMMRQNDSAVLDNLGVFIWAWPDGPADMSQRLAELSRAGFPLTGRYTRAVQTADEVEQNRTDWLTSPLPFATDGIVIRSAIEPAGERWLPGEGDWVVAWKYSPVSQLAEVKAIQFAVGRTGKIAVVATLEPVQLGDKRVQRVSLGSVGRWRTLDIAPGDQILVSLAGQGIPRFDKVVWRDAERTKPVPPEPHFSPLTCFYASPDCLEQFFARLVWLSSKRILNIEGTGDSGWRLLHQAHHFEHIFSWLALSKEQLQNTPGLNVGRGLQLWHRFEFARQQPFIRWIGALGVPLPQAAAKALNASSWQQLRDTDAGSWSQLPGVGPEKARKLVEFFHDPTIETLASWLGKQGVQGF</sequence>
<evidence type="ECO:0000313" key="9">
    <source>
        <dbReference type="EMBL" id="MDK9364352.1"/>
    </source>
</evidence>
<dbReference type="GO" id="GO:0003911">
    <property type="term" value="F:DNA ligase (NAD+) activity"/>
    <property type="evidence" value="ECO:0007669"/>
    <property type="project" value="UniProtKB-UniRule"/>
</dbReference>
<keyword evidence="10" id="KW-1185">Reference proteome</keyword>
<comment type="similarity">
    <text evidence="7">Belongs to the NAD-dependent DNA ligase family. LigB subfamily.</text>
</comment>
<dbReference type="InterPro" id="IPR050326">
    <property type="entry name" value="NAD_dep_DNA_ligaseB"/>
</dbReference>
<protein>
    <recommendedName>
        <fullName evidence="7">DNA ligase B</fullName>
        <ecNumber evidence="7">6.5.1.2</ecNumber>
    </recommendedName>
    <alternativeName>
        <fullName evidence="7">Polydeoxyribonucleotide synthase [NAD(+)] B</fullName>
    </alternativeName>
</protein>
<dbReference type="HAMAP" id="MF_01587">
    <property type="entry name" value="DNA_ligase_B"/>
    <property type="match status" value="1"/>
</dbReference>
<keyword evidence="3 7" id="KW-0227">DNA damage</keyword>
<dbReference type="InterPro" id="IPR010994">
    <property type="entry name" value="RuvA_2-like"/>
</dbReference>
<dbReference type="EMBL" id="JASSOM010000057">
    <property type="protein sequence ID" value="MDK9364352.1"/>
    <property type="molecule type" value="Genomic_DNA"/>
</dbReference>
<organism evidence="9 10">
    <name type="scientific">Lelliottia wanjuensis</name>
    <dbReference type="NCBI Taxonomy" id="3050585"/>
    <lineage>
        <taxon>Bacteria</taxon>
        <taxon>Pseudomonadati</taxon>
        <taxon>Pseudomonadota</taxon>
        <taxon>Gammaproteobacteria</taxon>
        <taxon>Enterobacterales</taxon>
        <taxon>Enterobacteriaceae</taxon>
        <taxon>Lelliottia</taxon>
    </lineage>
</organism>
<name>A0AAP4D6Q1_9ENTR</name>
<evidence type="ECO:0000313" key="10">
    <source>
        <dbReference type="Proteomes" id="UP001223214"/>
    </source>
</evidence>
<keyword evidence="2 7" id="KW-0235">DNA replication</keyword>
<evidence type="ECO:0000256" key="6">
    <source>
        <dbReference type="ARBA" id="ARBA00034005"/>
    </source>
</evidence>
<reference evidence="9 10" key="1">
    <citation type="submission" date="2023-06" db="EMBL/GenBank/DDBJ databases">
        <title>Identification and characterization of antibiotic-resistant Gram-negative bacteria.</title>
        <authorList>
            <person name="Cho G.-S."/>
            <person name="Lee J."/>
            <person name="Tai E."/>
            <person name="Jeong S."/>
            <person name="Kim I."/>
            <person name="Kim B.-E."/>
            <person name="Jeong M.-I."/>
            <person name="Oh K.-K."/>
            <person name="Franz C.M.A.P."/>
        </authorList>
    </citation>
    <scope>NUCLEOTIDE SEQUENCE [LARGE SCALE GENOMIC DNA]</scope>
    <source>
        <strain evidence="9 10">V106_12</strain>
    </source>
</reference>
<dbReference type="InterPro" id="IPR018239">
    <property type="entry name" value="DNA_ligase_AS"/>
</dbReference>
<evidence type="ECO:0000256" key="4">
    <source>
        <dbReference type="ARBA" id="ARBA00023027"/>
    </source>
</evidence>
<dbReference type="PROSITE" id="PS01055">
    <property type="entry name" value="DNA_LIGASE_N1"/>
    <property type="match status" value="1"/>
</dbReference>
<dbReference type="Gene3D" id="1.10.287.610">
    <property type="entry name" value="Helix hairpin bin"/>
    <property type="match status" value="1"/>
</dbReference>
<accession>A0AAP4D6Q1</accession>
<evidence type="ECO:0000256" key="5">
    <source>
        <dbReference type="ARBA" id="ARBA00023204"/>
    </source>
</evidence>